<comment type="similarity">
    <text evidence="1">Belongs to the BPI/LBP/Plunc superfamily. BPI/LBP family.</text>
</comment>
<dbReference type="GO" id="GO:0005615">
    <property type="term" value="C:extracellular space"/>
    <property type="evidence" value="ECO:0007669"/>
    <property type="project" value="TreeGrafter"/>
</dbReference>
<dbReference type="InterPro" id="IPR017942">
    <property type="entry name" value="Lipid-bd_serum_glycop_N"/>
</dbReference>
<dbReference type="STRING" id="135651.G0MI22"/>
<dbReference type="Pfam" id="PF02886">
    <property type="entry name" value="LBP_BPI_CETP_C"/>
    <property type="match status" value="1"/>
</dbReference>
<evidence type="ECO:0000256" key="1">
    <source>
        <dbReference type="ARBA" id="ARBA00007292"/>
    </source>
</evidence>
<evidence type="ECO:0000256" key="3">
    <source>
        <dbReference type="SAM" id="SignalP"/>
    </source>
</evidence>
<dbReference type="FunCoup" id="G0MI22">
    <property type="interactions" value="33"/>
</dbReference>
<dbReference type="PANTHER" id="PTHR10504">
    <property type="entry name" value="BACTERICIDAL PERMEABILITY-INCREASING BPI PROTEIN-RELATED"/>
    <property type="match status" value="1"/>
</dbReference>
<dbReference type="SMART" id="SM00329">
    <property type="entry name" value="BPI2"/>
    <property type="match status" value="1"/>
</dbReference>
<evidence type="ECO:0008006" key="8">
    <source>
        <dbReference type="Google" id="ProtNLM"/>
    </source>
</evidence>
<dbReference type="HOGENOM" id="CLU_045181_0_0_1"/>
<dbReference type="GO" id="GO:0008289">
    <property type="term" value="F:lipid binding"/>
    <property type="evidence" value="ECO:0007669"/>
    <property type="project" value="InterPro"/>
</dbReference>
<proteinExistence type="inferred from homology"/>
<dbReference type="Proteomes" id="UP000008068">
    <property type="component" value="Unassembled WGS sequence"/>
</dbReference>
<keyword evidence="7" id="KW-1185">Reference proteome</keyword>
<dbReference type="InterPro" id="IPR017943">
    <property type="entry name" value="Bactericidal_perm-incr_a/b_dom"/>
</dbReference>
<evidence type="ECO:0000256" key="2">
    <source>
        <dbReference type="ARBA" id="ARBA00023157"/>
    </source>
</evidence>
<sequence>MLFKLASLFCIVQISESLLLRVNEFGLHEAANFTRQWLSMAGPHMKMPEIRQSFYNSFAGGEMTVTNITIKRFVPPLIRFRPSDHSFLYMSTLSGYAQVSAEWSVESQFLHMLKIPLQGQIHAQMTGLISEIAMQITQDNEVEVHHCVAQIRDLRVAFEGSVAADVIHWFRQSVTRAIRRTLEEKNTIIVLGILRYDEKPLASMGRGSTVSVPYKPHHQSFSRCLCCLRNGVHIKKFQVTLIQSMQSIAMTQHHVDVRMRSDLIWDNEFVESGMIENSTLASVEALPRSTRMIDMFIDEHTVQSIIAAAHFAGHLKTKIESPFLKTSCDVLCIGTVLPELAEQVPNRTLSVEAATLSPPVIDLQQGRALVYLNASLNVFAEPPLKSVEGSMLTINVETEFTLTMEMRNKRVKGYINMINAQANLVDSKVGLMSQKTVDFLVNMSTPFLEDAVDVLIGRGLIVADPFQFPSTNEHLSIHDKCLRWEADIVMPTVVAHTNVF</sequence>
<accession>G0MI22</accession>
<dbReference type="SUPFAM" id="SSF55394">
    <property type="entry name" value="Bactericidal permeability-increasing protein, BPI"/>
    <property type="match status" value="2"/>
</dbReference>
<dbReference type="InParanoid" id="G0MI22"/>
<protein>
    <recommendedName>
        <fullName evidence="8">Lipid-binding serum glycoprotein C-terminal domain-containing protein</fullName>
    </recommendedName>
</protein>
<gene>
    <name evidence="6" type="ORF">CAEBREN_25633</name>
</gene>
<feature type="domain" description="Lipid-binding serum glycoprotein N-terminal" evidence="4">
    <location>
        <begin position="21"/>
        <end position="268"/>
    </location>
</feature>
<feature type="chain" id="PRO_5003403272" description="Lipid-binding serum glycoprotein C-terminal domain-containing protein" evidence="3">
    <location>
        <begin position="18"/>
        <end position="500"/>
    </location>
</feature>
<evidence type="ECO:0000313" key="6">
    <source>
        <dbReference type="EMBL" id="EGT59272.1"/>
    </source>
</evidence>
<dbReference type="PANTHER" id="PTHR10504:SF140">
    <property type="entry name" value="BPI2 DOMAIN-CONTAINING PROTEIN"/>
    <property type="match status" value="1"/>
</dbReference>
<dbReference type="OMA" id="WLSMAGP"/>
<dbReference type="InterPro" id="IPR001124">
    <property type="entry name" value="Lipid-bd_serum_glycop_C"/>
</dbReference>
<dbReference type="InterPro" id="IPR032942">
    <property type="entry name" value="BPI/LBP/Plunc"/>
</dbReference>
<organism evidence="7">
    <name type="scientific">Caenorhabditis brenneri</name>
    <name type="common">Nematode worm</name>
    <dbReference type="NCBI Taxonomy" id="135651"/>
    <lineage>
        <taxon>Eukaryota</taxon>
        <taxon>Metazoa</taxon>
        <taxon>Ecdysozoa</taxon>
        <taxon>Nematoda</taxon>
        <taxon>Chromadorea</taxon>
        <taxon>Rhabditida</taxon>
        <taxon>Rhabditina</taxon>
        <taxon>Rhabditomorpha</taxon>
        <taxon>Rhabditoidea</taxon>
        <taxon>Rhabditidae</taxon>
        <taxon>Peloderinae</taxon>
        <taxon>Caenorhabditis</taxon>
    </lineage>
</organism>
<evidence type="ECO:0000313" key="7">
    <source>
        <dbReference type="Proteomes" id="UP000008068"/>
    </source>
</evidence>
<dbReference type="SMART" id="SM00328">
    <property type="entry name" value="BPI1"/>
    <property type="match status" value="1"/>
</dbReference>
<dbReference type="AlphaFoldDB" id="G0MI22"/>
<dbReference type="eggNOG" id="KOG4160">
    <property type="taxonomic scope" value="Eukaryota"/>
</dbReference>
<dbReference type="Gene3D" id="3.15.20.10">
    <property type="entry name" value="Bactericidal permeability-increasing protein, domain 2"/>
    <property type="match status" value="1"/>
</dbReference>
<feature type="signal peptide" evidence="3">
    <location>
        <begin position="1"/>
        <end position="17"/>
    </location>
</feature>
<keyword evidence="3" id="KW-0732">Signal</keyword>
<reference evidence="7" key="1">
    <citation type="submission" date="2011-07" db="EMBL/GenBank/DDBJ databases">
        <authorList>
            <consortium name="Caenorhabditis brenneri Sequencing and Analysis Consortium"/>
            <person name="Wilson R.K."/>
        </authorList>
    </citation>
    <scope>NUCLEOTIDE SEQUENCE [LARGE SCALE GENOMIC DNA]</scope>
    <source>
        <strain evidence="7">PB2801</strain>
    </source>
</reference>
<dbReference type="EMBL" id="GL379795">
    <property type="protein sequence ID" value="EGT59272.1"/>
    <property type="molecule type" value="Genomic_DNA"/>
</dbReference>
<dbReference type="Gene3D" id="3.15.10.10">
    <property type="entry name" value="Bactericidal permeability-increasing protein, domain 1"/>
    <property type="match status" value="1"/>
</dbReference>
<keyword evidence="2" id="KW-1015">Disulfide bond</keyword>
<feature type="domain" description="Lipid-binding serum glycoprotein C-terminal" evidence="5">
    <location>
        <begin position="287"/>
        <end position="492"/>
    </location>
</feature>
<name>G0MI22_CAEBE</name>
<evidence type="ECO:0000259" key="4">
    <source>
        <dbReference type="SMART" id="SM00328"/>
    </source>
</evidence>
<evidence type="ECO:0000259" key="5">
    <source>
        <dbReference type="SMART" id="SM00329"/>
    </source>
</evidence>
<dbReference type="OrthoDB" id="10255543at2759"/>